<name>A0A7J6SGK6_PEROL</name>
<comment type="caution">
    <text evidence="1">The sequence shown here is derived from an EMBL/GenBank/DDBJ whole genome shotgun (WGS) entry which is preliminary data.</text>
</comment>
<keyword evidence="2" id="KW-1185">Reference proteome</keyword>
<feature type="non-terminal residue" evidence="1">
    <location>
        <position position="1"/>
    </location>
</feature>
<dbReference type="EMBL" id="JABANO010018294">
    <property type="protein sequence ID" value="KAF4732089.1"/>
    <property type="molecule type" value="Genomic_DNA"/>
</dbReference>
<dbReference type="Proteomes" id="UP000553632">
    <property type="component" value="Unassembled WGS sequence"/>
</dbReference>
<gene>
    <name evidence="1" type="primary">MDN1_12</name>
    <name evidence="1" type="ORF">FOZ63_025079</name>
</gene>
<proteinExistence type="predicted"/>
<sequence length="95" mass="10465">ILHLETDPTESRSAWCIHAHRFTTDLESELDIRQRCLDLAAVGAGGKLRIYQNFGSCNNESLLVASLARNLGVALLENGLLFSQASLRYAAHLRA</sequence>
<protein>
    <submittedName>
        <fullName evidence="1">AAA ATPase midasin</fullName>
    </submittedName>
</protein>
<organism evidence="1 2">
    <name type="scientific">Perkinsus olseni</name>
    <name type="common">Perkinsus atlanticus</name>
    <dbReference type="NCBI Taxonomy" id="32597"/>
    <lineage>
        <taxon>Eukaryota</taxon>
        <taxon>Sar</taxon>
        <taxon>Alveolata</taxon>
        <taxon>Perkinsozoa</taxon>
        <taxon>Perkinsea</taxon>
        <taxon>Perkinsida</taxon>
        <taxon>Perkinsidae</taxon>
        <taxon>Perkinsus</taxon>
    </lineage>
</organism>
<dbReference type="AlphaFoldDB" id="A0A7J6SGK6"/>
<reference evidence="1 2" key="1">
    <citation type="submission" date="2020-04" db="EMBL/GenBank/DDBJ databases">
        <title>Perkinsus olseni comparative genomics.</title>
        <authorList>
            <person name="Bogema D.R."/>
        </authorList>
    </citation>
    <scope>NUCLEOTIDE SEQUENCE [LARGE SCALE GENOMIC DNA]</scope>
    <source>
        <strain evidence="1 2">ATCC PRA-207</strain>
    </source>
</reference>
<accession>A0A7J6SGK6</accession>
<evidence type="ECO:0000313" key="2">
    <source>
        <dbReference type="Proteomes" id="UP000553632"/>
    </source>
</evidence>
<evidence type="ECO:0000313" key="1">
    <source>
        <dbReference type="EMBL" id="KAF4732089.1"/>
    </source>
</evidence>